<organism evidence="3 4">
    <name type="scientific">Centaurea solstitialis</name>
    <name type="common">yellow star-thistle</name>
    <dbReference type="NCBI Taxonomy" id="347529"/>
    <lineage>
        <taxon>Eukaryota</taxon>
        <taxon>Viridiplantae</taxon>
        <taxon>Streptophyta</taxon>
        <taxon>Embryophyta</taxon>
        <taxon>Tracheophyta</taxon>
        <taxon>Spermatophyta</taxon>
        <taxon>Magnoliopsida</taxon>
        <taxon>eudicotyledons</taxon>
        <taxon>Gunneridae</taxon>
        <taxon>Pentapetalae</taxon>
        <taxon>asterids</taxon>
        <taxon>campanulids</taxon>
        <taxon>Asterales</taxon>
        <taxon>Asteraceae</taxon>
        <taxon>Carduoideae</taxon>
        <taxon>Cardueae</taxon>
        <taxon>Centaureinae</taxon>
        <taxon>Centaurea</taxon>
    </lineage>
</organism>
<dbReference type="EMBL" id="JARYMX010000001">
    <property type="protein sequence ID" value="KAJ9567197.1"/>
    <property type="molecule type" value="Genomic_DNA"/>
</dbReference>
<proteinExistence type="predicted"/>
<dbReference type="Proteomes" id="UP001172457">
    <property type="component" value="Chromosome 1"/>
</dbReference>
<dbReference type="InterPro" id="IPR013103">
    <property type="entry name" value="RVT_2"/>
</dbReference>
<accession>A0AA38WMZ0</accession>
<feature type="domain" description="Reverse transcriptase Ty1/copia-type" evidence="1">
    <location>
        <begin position="100"/>
        <end position="179"/>
    </location>
</feature>
<dbReference type="InterPro" id="IPR054722">
    <property type="entry name" value="PolX-like_BBD"/>
</dbReference>
<sequence>MMSAARGWFLDSLAENHVTNSRSDFVDYQNIEGKVKLLNRRRMKVVGIGTVKLRCSNGKTLTLEKVLLLHSQAVIHGQGSIFYGEKIDRLYRLDLDHVIDISNDESSGDITRVTSISFMLGIATTRNLQIHQMDVKTCLLNEDLEEEIYMEQPKGFVAQGKENKVGKLVNTLHGLKQASKQ</sequence>
<evidence type="ECO:0000259" key="2">
    <source>
        <dbReference type="Pfam" id="PF22936"/>
    </source>
</evidence>
<dbReference type="AlphaFoldDB" id="A0AA38WMZ0"/>
<reference evidence="3" key="1">
    <citation type="submission" date="2023-03" db="EMBL/GenBank/DDBJ databases">
        <title>Chromosome-scale reference genome and RAD-based genetic map of yellow starthistle (Centaurea solstitialis) reveal putative structural variation and QTLs associated with invader traits.</title>
        <authorList>
            <person name="Reatini B."/>
            <person name="Cang F.A."/>
            <person name="Jiang Q."/>
            <person name="Mckibben M.T.W."/>
            <person name="Barker M.S."/>
            <person name="Rieseberg L.H."/>
            <person name="Dlugosch K.M."/>
        </authorList>
    </citation>
    <scope>NUCLEOTIDE SEQUENCE</scope>
    <source>
        <strain evidence="3">CAN-66</strain>
        <tissue evidence="3">Leaf</tissue>
    </source>
</reference>
<comment type="caution">
    <text evidence="3">The sequence shown here is derived from an EMBL/GenBank/DDBJ whole genome shotgun (WGS) entry which is preliminary data.</text>
</comment>
<protein>
    <submittedName>
        <fullName evidence="3">Uncharacterized protein</fullName>
    </submittedName>
</protein>
<feature type="domain" description="Retrovirus-related Pol polyprotein from transposon TNT 1-94-like beta-barrel" evidence="2">
    <location>
        <begin position="8"/>
        <end position="68"/>
    </location>
</feature>
<keyword evidence="4" id="KW-1185">Reference proteome</keyword>
<evidence type="ECO:0000259" key="1">
    <source>
        <dbReference type="Pfam" id="PF07727"/>
    </source>
</evidence>
<dbReference type="Pfam" id="PF07727">
    <property type="entry name" value="RVT_2"/>
    <property type="match status" value="1"/>
</dbReference>
<gene>
    <name evidence="3" type="ORF">OSB04_003163</name>
</gene>
<name>A0AA38WMZ0_9ASTR</name>
<dbReference type="Pfam" id="PF22936">
    <property type="entry name" value="Pol_BBD"/>
    <property type="match status" value="1"/>
</dbReference>
<evidence type="ECO:0000313" key="4">
    <source>
        <dbReference type="Proteomes" id="UP001172457"/>
    </source>
</evidence>
<evidence type="ECO:0000313" key="3">
    <source>
        <dbReference type="EMBL" id="KAJ9567197.1"/>
    </source>
</evidence>